<evidence type="ECO:0000256" key="3">
    <source>
        <dbReference type="ARBA" id="ARBA00022761"/>
    </source>
</evidence>
<dbReference type="InterPro" id="IPR006045">
    <property type="entry name" value="Cupin_1"/>
</dbReference>
<evidence type="ECO:0000256" key="5">
    <source>
        <dbReference type="ARBA" id="ARBA00023157"/>
    </source>
</evidence>
<comment type="similarity">
    <text evidence="1">Belongs to the 11S seed storage protein (globulins) family.</text>
</comment>
<dbReference type="CDD" id="cd02242">
    <property type="entry name" value="cupin_11S_legumin_N"/>
    <property type="match status" value="1"/>
</dbReference>
<proteinExistence type="inferred from homology"/>
<organism evidence="7 8">
    <name type="scientific">Phoenix dactylifera</name>
    <name type="common">Date palm</name>
    <dbReference type="NCBI Taxonomy" id="42345"/>
    <lineage>
        <taxon>Eukaryota</taxon>
        <taxon>Viridiplantae</taxon>
        <taxon>Streptophyta</taxon>
        <taxon>Embryophyta</taxon>
        <taxon>Tracheophyta</taxon>
        <taxon>Spermatophyta</taxon>
        <taxon>Magnoliopsida</taxon>
        <taxon>Liliopsida</taxon>
        <taxon>Arecaceae</taxon>
        <taxon>Coryphoideae</taxon>
        <taxon>Phoeniceae</taxon>
        <taxon>Phoenix</taxon>
    </lineage>
</organism>
<evidence type="ECO:0000256" key="2">
    <source>
        <dbReference type="ARBA" id="ARBA00011818"/>
    </source>
</evidence>
<dbReference type="SMART" id="SM00835">
    <property type="entry name" value="Cupin_1"/>
    <property type="match status" value="2"/>
</dbReference>
<evidence type="ECO:0000313" key="8">
    <source>
        <dbReference type="RefSeq" id="XP_008804882.2"/>
    </source>
</evidence>
<keyword evidence="5" id="KW-1015">Disulfide bond</keyword>
<reference evidence="8" key="2">
    <citation type="submission" date="2025-08" db="UniProtKB">
        <authorList>
            <consortium name="RefSeq"/>
        </authorList>
    </citation>
    <scope>IDENTIFICATION</scope>
    <source>
        <tissue evidence="8">Young leaves</tissue>
    </source>
</reference>
<dbReference type="InterPro" id="IPR014710">
    <property type="entry name" value="RmlC-like_jellyroll"/>
</dbReference>
<dbReference type="PANTHER" id="PTHR31189">
    <property type="entry name" value="OS03G0336100 PROTEIN-RELATED"/>
    <property type="match status" value="1"/>
</dbReference>
<gene>
    <name evidence="8" type="primary">LOC103718026</name>
</gene>
<dbReference type="GO" id="GO:0045735">
    <property type="term" value="F:nutrient reservoir activity"/>
    <property type="evidence" value="ECO:0007669"/>
    <property type="project" value="UniProtKB-KW"/>
</dbReference>
<comment type="subunit">
    <text evidence="2">Hexamer; each subunit is composed of an acidic and a basic chain derived from a single precursor and linked by a disulfide bond.</text>
</comment>
<evidence type="ECO:0000256" key="4">
    <source>
        <dbReference type="ARBA" id="ARBA00023129"/>
    </source>
</evidence>
<dbReference type="OrthoDB" id="735591at2759"/>
<dbReference type="CDD" id="cd02243">
    <property type="entry name" value="cupin_11S_legumin_C"/>
    <property type="match status" value="1"/>
</dbReference>
<dbReference type="PANTHER" id="PTHR31189:SF62">
    <property type="entry name" value="OS01G0976200 PROTEIN"/>
    <property type="match status" value="1"/>
</dbReference>
<dbReference type="GeneID" id="103718026"/>
<evidence type="ECO:0000259" key="6">
    <source>
        <dbReference type="SMART" id="SM00835"/>
    </source>
</evidence>
<dbReference type="Pfam" id="PF00190">
    <property type="entry name" value="Cupin_1"/>
    <property type="match status" value="2"/>
</dbReference>
<dbReference type="PRINTS" id="PR00439">
    <property type="entry name" value="11SGLOBULIN"/>
</dbReference>
<dbReference type="KEGG" id="pda:103718026"/>
<accession>A0A8B7CS99</accession>
<dbReference type="Proteomes" id="UP000228380">
    <property type="component" value="Chromosome 17"/>
</dbReference>
<feature type="domain" description="Cupin type-1" evidence="6">
    <location>
        <begin position="200"/>
        <end position="340"/>
    </location>
</feature>
<feature type="domain" description="Cupin type-1" evidence="6">
    <location>
        <begin position="3"/>
        <end position="158"/>
    </location>
</feature>
<dbReference type="Gene3D" id="2.60.120.10">
    <property type="entry name" value="Jelly Rolls"/>
    <property type="match status" value="2"/>
</dbReference>
<sequence length="348" mass="37142">MALDLSPKPSKKITEADGGFYAAWSGADQPALIDSKVGAGILGLKPLGFALPHRADSPKSGYVLEGRGLVGLVLPGDTKERVLLLKKGDVITLPPGNLSWWYNDGDTDFSVVFLGDTSRAVHPGDMAYFFLAGGVGIFTGFSMEVLKKAWGVGEEEARKLLKSQPGLLIIKLKERLHGIKPSETDAEGIVLNTEHARLGTNIEKGGHAVAVRSADLAVLEEVSFSINFTKLEPNAIRMPGFFLEGSAQLIYIIKGSAHVEISGTDGKGVLDTEVKEGCLFLVPKFFAAAMIAGGEGMEWFSIITDKKPIFRQLTGAASLLSTLSPQILGAAFNVTPDHVKLLTPKESI</sequence>
<dbReference type="InterPro" id="IPR050253">
    <property type="entry name" value="Seed_Storage-Functional"/>
</dbReference>
<evidence type="ECO:0000313" key="7">
    <source>
        <dbReference type="Proteomes" id="UP000228380"/>
    </source>
</evidence>
<evidence type="ECO:0000256" key="1">
    <source>
        <dbReference type="ARBA" id="ARBA00007178"/>
    </source>
</evidence>
<keyword evidence="4" id="KW-0708">Seed storage protein</keyword>
<reference evidence="7" key="1">
    <citation type="journal article" date="2019" name="Nat. Commun.">
        <title>Genome-wide association mapping of date palm fruit traits.</title>
        <authorList>
            <person name="Hazzouri K.M."/>
            <person name="Gros-Balthazard M."/>
            <person name="Flowers J.M."/>
            <person name="Copetti D."/>
            <person name="Lemansour A."/>
            <person name="Lebrun M."/>
            <person name="Masmoudi K."/>
            <person name="Ferrand S."/>
            <person name="Dhar M.I."/>
            <person name="Fresquez Z.A."/>
            <person name="Rosas U."/>
            <person name="Zhang J."/>
            <person name="Talag J."/>
            <person name="Lee S."/>
            <person name="Kudrna D."/>
            <person name="Powell R.F."/>
            <person name="Leitch I.J."/>
            <person name="Krueger R.R."/>
            <person name="Wing R.A."/>
            <person name="Amiri K.M.A."/>
            <person name="Purugganan M.D."/>
        </authorList>
    </citation>
    <scope>NUCLEOTIDE SEQUENCE [LARGE SCALE GENOMIC DNA]</scope>
    <source>
        <strain evidence="7">cv. Khalas</strain>
    </source>
</reference>
<dbReference type="SUPFAM" id="SSF51182">
    <property type="entry name" value="RmlC-like cupins"/>
    <property type="match status" value="1"/>
</dbReference>
<name>A0A8B7CS99_PHODC</name>
<dbReference type="AlphaFoldDB" id="A0A8B7CS99"/>
<dbReference type="InterPro" id="IPR011051">
    <property type="entry name" value="RmlC_Cupin_sf"/>
</dbReference>
<dbReference type="InterPro" id="IPR006044">
    <property type="entry name" value="11S_seedstore_pln"/>
</dbReference>
<keyword evidence="7" id="KW-1185">Reference proteome</keyword>
<protein>
    <submittedName>
        <fullName evidence="8">11S globulin seed storage protein 2-like</fullName>
    </submittedName>
</protein>
<keyword evidence="3" id="KW-0758">Storage protein</keyword>
<dbReference type="RefSeq" id="XP_008804882.2">
    <property type="nucleotide sequence ID" value="XM_008806660.4"/>
</dbReference>